<gene>
    <name evidence="3" type="ORF">FQY79_11225</name>
</gene>
<feature type="transmembrane region" description="Helical" evidence="1">
    <location>
        <begin position="39"/>
        <end position="58"/>
    </location>
</feature>
<feature type="chain" id="PRO_5022733322" description="DUF3325 domain-containing protein" evidence="2">
    <location>
        <begin position="21"/>
        <end position="111"/>
    </location>
</feature>
<organism evidence="3 4">
    <name type="scientific">Luteimonas wenzhouensis</name>
    <dbReference type="NCBI Taxonomy" id="2599615"/>
    <lineage>
        <taxon>Bacteria</taxon>
        <taxon>Pseudomonadati</taxon>
        <taxon>Pseudomonadota</taxon>
        <taxon>Gammaproteobacteria</taxon>
        <taxon>Lysobacterales</taxon>
        <taxon>Lysobacteraceae</taxon>
        <taxon>Luteimonas</taxon>
    </lineage>
</organism>
<evidence type="ECO:0000313" key="3">
    <source>
        <dbReference type="EMBL" id="TWT17889.1"/>
    </source>
</evidence>
<comment type="caution">
    <text evidence="3">The sequence shown here is derived from an EMBL/GenBank/DDBJ whole genome shotgun (WGS) entry which is preliminary data.</text>
</comment>
<proteinExistence type="predicted"/>
<feature type="transmembrane region" description="Helical" evidence="1">
    <location>
        <begin position="65"/>
        <end position="86"/>
    </location>
</feature>
<evidence type="ECO:0008006" key="5">
    <source>
        <dbReference type="Google" id="ProtNLM"/>
    </source>
</evidence>
<protein>
    <recommendedName>
        <fullName evidence="5">DUF3325 domain-containing protein</fullName>
    </recommendedName>
</protein>
<keyword evidence="1" id="KW-0472">Membrane</keyword>
<reference evidence="3 4" key="1">
    <citation type="submission" date="2019-07" db="EMBL/GenBank/DDBJ databases">
        <title>Luteimonas sp. YD-1 nov., isolated from acidic soil.</title>
        <authorList>
            <person name="Zhou J."/>
        </authorList>
    </citation>
    <scope>NUCLEOTIDE SEQUENCE [LARGE SCALE GENOMIC DNA]</scope>
    <source>
        <strain evidence="3 4">YD-1</strain>
    </source>
</reference>
<sequence length="111" mass="11653">MYWLYLATLVFLLIASYAHHRTSADAGMQPVPGTVESTAYRWFGGGLATLGILALLGWGFAAYAWWVPLVSLAVASLVAGLVYAVLPLGVTLVLVAFPLAVGSGIAMVLTL</sequence>
<dbReference type="Proteomes" id="UP000315949">
    <property type="component" value="Unassembled WGS sequence"/>
</dbReference>
<keyword evidence="4" id="KW-1185">Reference proteome</keyword>
<evidence type="ECO:0000256" key="2">
    <source>
        <dbReference type="SAM" id="SignalP"/>
    </source>
</evidence>
<dbReference type="EMBL" id="VOHE01000006">
    <property type="protein sequence ID" value="TWT17889.1"/>
    <property type="molecule type" value="Genomic_DNA"/>
</dbReference>
<keyword evidence="2" id="KW-0732">Signal</keyword>
<evidence type="ECO:0000313" key="4">
    <source>
        <dbReference type="Proteomes" id="UP000315949"/>
    </source>
</evidence>
<name>A0A5C5TWK6_9GAMM</name>
<dbReference type="RefSeq" id="WP_146313014.1">
    <property type="nucleotide sequence ID" value="NZ_VOHE01000006.1"/>
</dbReference>
<dbReference type="AlphaFoldDB" id="A0A5C5TWK6"/>
<evidence type="ECO:0000256" key="1">
    <source>
        <dbReference type="SAM" id="Phobius"/>
    </source>
</evidence>
<feature type="transmembrane region" description="Helical" evidence="1">
    <location>
        <begin position="92"/>
        <end position="110"/>
    </location>
</feature>
<keyword evidence="1" id="KW-1133">Transmembrane helix</keyword>
<feature type="signal peptide" evidence="2">
    <location>
        <begin position="1"/>
        <end position="20"/>
    </location>
</feature>
<keyword evidence="1" id="KW-0812">Transmembrane</keyword>
<accession>A0A5C5TWK6</accession>